<feature type="transmembrane region" description="Helical" evidence="7">
    <location>
        <begin position="352"/>
        <end position="376"/>
    </location>
</feature>
<keyword evidence="2" id="KW-0808">Transferase</keyword>
<gene>
    <name evidence="8" type="ORF">FOA43_003191</name>
</gene>
<dbReference type="Pfam" id="PF03062">
    <property type="entry name" value="MBOAT"/>
    <property type="match status" value="1"/>
</dbReference>
<keyword evidence="5 7" id="KW-0472">Membrane</keyword>
<dbReference type="RefSeq" id="XP_038779394.1">
    <property type="nucleotide sequence ID" value="XM_038923466.1"/>
</dbReference>
<dbReference type="GO" id="GO:0005783">
    <property type="term" value="C:endoplasmic reticulum"/>
    <property type="evidence" value="ECO:0007669"/>
    <property type="project" value="TreeGrafter"/>
</dbReference>
<dbReference type="InterPro" id="IPR004299">
    <property type="entry name" value="MBOAT_fam"/>
</dbReference>
<dbReference type="GO" id="GO:0046474">
    <property type="term" value="P:glycerophospholipid biosynthetic process"/>
    <property type="evidence" value="ECO:0007669"/>
    <property type="project" value="TreeGrafter"/>
</dbReference>
<comment type="subcellular location">
    <subcellularLocation>
        <location evidence="1">Membrane</location>
        <topology evidence="1">Multi-pass membrane protein</topology>
    </subcellularLocation>
</comment>
<name>A0A875S802_EENNA</name>
<accession>A0A875S802</accession>
<keyword evidence="6" id="KW-0012">Acyltransferase</keyword>
<feature type="transmembrane region" description="Helical" evidence="7">
    <location>
        <begin position="313"/>
        <end position="331"/>
    </location>
</feature>
<dbReference type="InterPro" id="IPR049941">
    <property type="entry name" value="LPLAT_7/PORCN-like"/>
</dbReference>
<evidence type="ECO:0000256" key="5">
    <source>
        <dbReference type="ARBA" id="ARBA00023136"/>
    </source>
</evidence>
<feature type="transmembrane region" description="Helical" evidence="7">
    <location>
        <begin position="154"/>
        <end position="172"/>
    </location>
</feature>
<feature type="transmembrane region" description="Helical" evidence="7">
    <location>
        <begin position="290"/>
        <end position="307"/>
    </location>
</feature>
<evidence type="ECO:0000256" key="6">
    <source>
        <dbReference type="ARBA" id="ARBA00023315"/>
    </source>
</evidence>
<dbReference type="Proteomes" id="UP000662931">
    <property type="component" value="Chromosome 3"/>
</dbReference>
<dbReference type="GO" id="GO:0030258">
    <property type="term" value="P:lipid modification"/>
    <property type="evidence" value="ECO:0007669"/>
    <property type="project" value="TreeGrafter"/>
</dbReference>
<organism evidence="8 9">
    <name type="scientific">Eeniella nana</name>
    <name type="common">Yeast</name>
    <name type="synonym">Brettanomyces nanus</name>
    <dbReference type="NCBI Taxonomy" id="13502"/>
    <lineage>
        <taxon>Eukaryota</taxon>
        <taxon>Fungi</taxon>
        <taxon>Dikarya</taxon>
        <taxon>Ascomycota</taxon>
        <taxon>Saccharomycotina</taxon>
        <taxon>Pichiomycetes</taxon>
        <taxon>Pichiales</taxon>
        <taxon>Pichiaceae</taxon>
        <taxon>Brettanomyces</taxon>
    </lineage>
</organism>
<evidence type="ECO:0000313" key="8">
    <source>
        <dbReference type="EMBL" id="QPG75829.1"/>
    </source>
</evidence>
<feature type="transmembrane region" description="Helical" evidence="7">
    <location>
        <begin position="388"/>
        <end position="407"/>
    </location>
</feature>
<dbReference type="GO" id="GO:0047184">
    <property type="term" value="F:1-acylglycerophosphocholine O-acyltransferase activity"/>
    <property type="evidence" value="ECO:0007669"/>
    <property type="project" value="TreeGrafter"/>
</dbReference>
<feature type="transmembrane region" description="Helical" evidence="7">
    <location>
        <begin position="98"/>
        <end position="117"/>
    </location>
</feature>
<reference evidence="8" key="1">
    <citation type="submission" date="2020-10" db="EMBL/GenBank/DDBJ databases">
        <authorList>
            <person name="Roach M.J.R."/>
        </authorList>
    </citation>
    <scope>NUCLEOTIDE SEQUENCE</scope>
    <source>
        <strain evidence="8">CBS 1945</strain>
    </source>
</reference>
<feature type="transmembrane region" description="Helical" evidence="7">
    <location>
        <begin position="192"/>
        <end position="208"/>
    </location>
</feature>
<evidence type="ECO:0000313" key="9">
    <source>
        <dbReference type="Proteomes" id="UP000662931"/>
    </source>
</evidence>
<dbReference type="EMBL" id="CP064814">
    <property type="protein sequence ID" value="QPG75829.1"/>
    <property type="molecule type" value="Genomic_DNA"/>
</dbReference>
<proteinExistence type="predicted"/>
<keyword evidence="9" id="KW-1185">Reference proteome</keyword>
<evidence type="ECO:0000256" key="3">
    <source>
        <dbReference type="ARBA" id="ARBA00022692"/>
    </source>
</evidence>
<evidence type="ECO:0000256" key="4">
    <source>
        <dbReference type="ARBA" id="ARBA00022989"/>
    </source>
</evidence>
<keyword evidence="4 7" id="KW-1133">Transmembrane helix</keyword>
<evidence type="ECO:0000256" key="7">
    <source>
        <dbReference type="SAM" id="Phobius"/>
    </source>
</evidence>
<feature type="transmembrane region" description="Helical" evidence="7">
    <location>
        <begin position="14"/>
        <end position="32"/>
    </location>
</feature>
<dbReference type="AlphaFoldDB" id="A0A875S802"/>
<sequence length="551" mass="64130">MITYTLTKYYHSRMMPWLNFVVLMLLLSFNHLKTQFTRLDSRDVDIDITGAQMILVMKLTSFAWSCRDGILYNTDRPRFLKELNQFQRSRAILEQPSLISYLGYVFFYASLVTGPSFDYADYERFILTDVFNDVPENKRPGKTRKRKIPKSGKIAALKVVQGVAWAILLLILKRRIKVEYAESNEFIERRSFFFRIFYMLLLSFVLRLKYYTAWLVSEAACIVVGLGYNGYDPVKNKMYWNRVQNVDSWSFELSQNVHNSLEAWNMNTNKWLKNYVYLRTCNLDAKTGKPISGVVPTFLTFLTSAFWHGTMPGYYLTFVAGAIIQTVGKIFRHNLRPIFITKDGKTVSKWKPAYDIVCLFVTQLSFGYITAPFMILEFKRSIALWKTVYFWLHIASFGILFAFNGPYKKSVSSFFHQYFLESSSIELGKKKKEEQISTETKLADLKDNFGSGVDVSDLLKQENESQQTLPSFDNQDELHDNVALPDFDMVEDGIDKISSEFKEWKEEAMKGKQAKELTDQEIESLKKGLQSLQSDMNYYISSLNDMKDKKE</sequence>
<protein>
    <submittedName>
        <fullName evidence="8">Uncharacterized protein</fullName>
    </submittedName>
</protein>
<evidence type="ECO:0000256" key="1">
    <source>
        <dbReference type="ARBA" id="ARBA00004141"/>
    </source>
</evidence>
<keyword evidence="3 7" id="KW-0812">Transmembrane</keyword>
<evidence type="ECO:0000256" key="2">
    <source>
        <dbReference type="ARBA" id="ARBA00022679"/>
    </source>
</evidence>
<feature type="transmembrane region" description="Helical" evidence="7">
    <location>
        <begin position="214"/>
        <end position="231"/>
    </location>
</feature>
<dbReference type="GO" id="GO:0016020">
    <property type="term" value="C:membrane"/>
    <property type="evidence" value="ECO:0007669"/>
    <property type="project" value="UniProtKB-SubCell"/>
</dbReference>
<dbReference type="PANTHER" id="PTHR13906:SF4">
    <property type="entry name" value="LYSOPHOSPHOLIPID ACYLTRANSFERASE 6"/>
    <property type="match status" value="1"/>
</dbReference>
<dbReference type="PANTHER" id="PTHR13906">
    <property type="entry name" value="PORCUPINE"/>
    <property type="match status" value="1"/>
</dbReference>
<dbReference type="GeneID" id="62196592"/>
<dbReference type="KEGG" id="bnn:FOA43_003191"/>
<dbReference type="GO" id="GO:0003841">
    <property type="term" value="F:1-acylglycerol-3-phosphate O-acyltransferase activity"/>
    <property type="evidence" value="ECO:0007669"/>
    <property type="project" value="TreeGrafter"/>
</dbReference>
<dbReference type="OrthoDB" id="286734at2759"/>